<keyword evidence="2" id="KW-0472">Membrane</keyword>
<dbReference type="WBParaSite" id="SMUV_0000182001-mRNA-1">
    <property type="protein sequence ID" value="SMUV_0000182001-mRNA-1"/>
    <property type="gene ID" value="SMUV_0000182001"/>
</dbReference>
<name>A0A0N5ACE4_9BILA</name>
<evidence type="ECO:0000313" key="3">
    <source>
        <dbReference type="Proteomes" id="UP000046393"/>
    </source>
</evidence>
<keyword evidence="2" id="KW-0812">Transmembrane</keyword>
<feature type="transmembrane region" description="Helical" evidence="2">
    <location>
        <begin position="86"/>
        <end position="107"/>
    </location>
</feature>
<sequence length="200" mass="22554">MAASESPASAADDSEQYSSEVKKKLDDLDDFKFDDNDEHYRASPVCQLMHCRTAAVICGIMEVILLTFVTLAFFNLQLERGLTSSWITVGTIIILASAILTTVLMIYGIFSEQASFLHPQIQFMRIEIFILIFCAAVALLSMALGVEAAHRFLGFFLKFVINVLLYTVLFHNLIKSINCHSLFLKIQRVVEKRFAQIFTV</sequence>
<evidence type="ECO:0000256" key="1">
    <source>
        <dbReference type="SAM" id="MobiDB-lite"/>
    </source>
</evidence>
<reference evidence="4" key="1">
    <citation type="submission" date="2017-02" db="UniProtKB">
        <authorList>
            <consortium name="WormBaseParasite"/>
        </authorList>
    </citation>
    <scope>IDENTIFICATION</scope>
</reference>
<feature type="compositionally biased region" description="Low complexity" evidence="1">
    <location>
        <begin position="1"/>
        <end position="11"/>
    </location>
</feature>
<evidence type="ECO:0000256" key="2">
    <source>
        <dbReference type="SAM" id="Phobius"/>
    </source>
</evidence>
<feature type="transmembrane region" description="Helical" evidence="2">
    <location>
        <begin position="54"/>
        <end position="74"/>
    </location>
</feature>
<feature type="transmembrane region" description="Helical" evidence="2">
    <location>
        <begin position="128"/>
        <end position="146"/>
    </location>
</feature>
<feature type="region of interest" description="Disordered" evidence="1">
    <location>
        <begin position="1"/>
        <end position="20"/>
    </location>
</feature>
<dbReference type="AlphaFoldDB" id="A0A0N5ACE4"/>
<accession>A0A0N5ACE4</accession>
<feature type="transmembrane region" description="Helical" evidence="2">
    <location>
        <begin position="152"/>
        <end position="174"/>
    </location>
</feature>
<protein>
    <submittedName>
        <fullName evidence="4">MARVEL domain-containing protein</fullName>
    </submittedName>
</protein>
<dbReference type="Proteomes" id="UP000046393">
    <property type="component" value="Unplaced"/>
</dbReference>
<evidence type="ECO:0000313" key="4">
    <source>
        <dbReference type="WBParaSite" id="SMUV_0000182001-mRNA-1"/>
    </source>
</evidence>
<keyword evidence="3" id="KW-1185">Reference proteome</keyword>
<proteinExistence type="predicted"/>
<organism evidence="3 4">
    <name type="scientific">Syphacia muris</name>
    <dbReference type="NCBI Taxonomy" id="451379"/>
    <lineage>
        <taxon>Eukaryota</taxon>
        <taxon>Metazoa</taxon>
        <taxon>Ecdysozoa</taxon>
        <taxon>Nematoda</taxon>
        <taxon>Chromadorea</taxon>
        <taxon>Rhabditida</taxon>
        <taxon>Spirurina</taxon>
        <taxon>Oxyuridomorpha</taxon>
        <taxon>Oxyuroidea</taxon>
        <taxon>Oxyuridae</taxon>
        <taxon>Syphacia</taxon>
    </lineage>
</organism>
<keyword evidence="2" id="KW-1133">Transmembrane helix</keyword>